<organism evidence="6 7">
    <name type="scientific">Chelonoidis abingdonii</name>
    <name type="common">Abingdon island giant tortoise</name>
    <name type="synonym">Testudo abingdonii</name>
    <dbReference type="NCBI Taxonomy" id="106734"/>
    <lineage>
        <taxon>Eukaryota</taxon>
        <taxon>Metazoa</taxon>
        <taxon>Chordata</taxon>
        <taxon>Craniata</taxon>
        <taxon>Vertebrata</taxon>
        <taxon>Euteleostomi</taxon>
        <taxon>Archelosauria</taxon>
        <taxon>Testudinata</taxon>
        <taxon>Testudines</taxon>
        <taxon>Cryptodira</taxon>
        <taxon>Durocryptodira</taxon>
        <taxon>Testudinoidea</taxon>
        <taxon>Testudinidae</taxon>
        <taxon>Chelonoidis</taxon>
    </lineage>
</organism>
<evidence type="ECO:0000256" key="1">
    <source>
        <dbReference type="ARBA" id="ARBA00022723"/>
    </source>
</evidence>
<protein>
    <recommendedName>
        <fullName evidence="8">HIT-type domain-containing protein</fullName>
    </recommendedName>
</protein>
<evidence type="ECO:0000313" key="7">
    <source>
        <dbReference type="Proteomes" id="UP000694404"/>
    </source>
</evidence>
<evidence type="ECO:0000256" key="4">
    <source>
        <dbReference type="SAM" id="MobiDB-lite"/>
    </source>
</evidence>
<evidence type="ECO:0000256" key="5">
    <source>
        <dbReference type="SAM" id="SignalP"/>
    </source>
</evidence>
<name>A0A8C0GY65_CHEAB</name>
<keyword evidence="7" id="KW-1185">Reference proteome</keyword>
<feature type="compositionally biased region" description="Pro residues" evidence="4">
    <location>
        <begin position="171"/>
        <end position="183"/>
    </location>
</feature>
<keyword evidence="5" id="KW-0732">Signal</keyword>
<feature type="signal peptide" evidence="5">
    <location>
        <begin position="1"/>
        <end position="19"/>
    </location>
</feature>
<evidence type="ECO:0000256" key="3">
    <source>
        <dbReference type="ARBA" id="ARBA00022833"/>
    </source>
</evidence>
<dbReference type="GO" id="GO:0008270">
    <property type="term" value="F:zinc ion binding"/>
    <property type="evidence" value="ECO:0007669"/>
    <property type="project" value="UniProtKB-KW"/>
</dbReference>
<proteinExistence type="predicted"/>
<evidence type="ECO:0008006" key="8">
    <source>
        <dbReference type="Google" id="ProtNLM"/>
    </source>
</evidence>
<feature type="chain" id="PRO_5034999159" description="HIT-type domain-containing protein" evidence="5">
    <location>
        <begin position="20"/>
        <end position="221"/>
    </location>
</feature>
<keyword evidence="1" id="KW-0479">Metal-binding</keyword>
<keyword evidence="3" id="KW-0862">Zinc</keyword>
<dbReference type="CDD" id="cd21437">
    <property type="entry name" value="zf-HIT_ZNHIT1_like"/>
    <property type="match status" value="1"/>
</dbReference>
<dbReference type="AlphaFoldDB" id="A0A8C0GY65"/>
<sequence length="221" mass="22564">MCCFCVGGSGLALGVCVWGVSPVSQVCPLVAPCGPWGVPLSGRQPFSGVLSLGVSPPPPGAAPLSLSTLALRGPPQRPLAVDPRRGSWPPRSLATATLLSVTTGGVLRAEPGTGTPCSWGVCLLPPPAPSPLLPRLGLRYPSPPGHWLSPGKQDLSTSEGPNYLTACAGPVSPPPPPRNPREPPTPGHLCAVCGLPPTTPCVSCGARYCCVRCLGTHQETR</sequence>
<feature type="region of interest" description="Disordered" evidence="4">
    <location>
        <begin position="151"/>
        <end position="183"/>
    </location>
</feature>
<reference evidence="6" key="1">
    <citation type="submission" date="2025-08" db="UniProtKB">
        <authorList>
            <consortium name="Ensembl"/>
        </authorList>
    </citation>
    <scope>IDENTIFICATION</scope>
</reference>
<dbReference type="PANTHER" id="PTHR13093">
    <property type="entry name" value="ZINC FINGER HIT DOMAIN CONTAINING PROTEIN 1"/>
    <property type="match status" value="1"/>
</dbReference>
<evidence type="ECO:0000256" key="2">
    <source>
        <dbReference type="ARBA" id="ARBA00022771"/>
    </source>
</evidence>
<dbReference type="Proteomes" id="UP000694404">
    <property type="component" value="Unplaced"/>
</dbReference>
<accession>A0A8C0GY65</accession>
<reference evidence="6" key="2">
    <citation type="submission" date="2025-09" db="UniProtKB">
        <authorList>
            <consortium name="Ensembl"/>
        </authorList>
    </citation>
    <scope>IDENTIFICATION</scope>
</reference>
<keyword evidence="2" id="KW-0863">Zinc-finger</keyword>
<dbReference type="InterPro" id="IPR039723">
    <property type="entry name" value="Vps71/ZNHIT1"/>
</dbReference>
<evidence type="ECO:0000313" key="6">
    <source>
        <dbReference type="Ensembl" id="ENSCABP00000015403.1"/>
    </source>
</evidence>
<dbReference type="GO" id="GO:0006338">
    <property type="term" value="P:chromatin remodeling"/>
    <property type="evidence" value="ECO:0007669"/>
    <property type="project" value="InterPro"/>
</dbReference>
<dbReference type="Ensembl" id="ENSCABT00000016881.1">
    <property type="protein sequence ID" value="ENSCABP00000015403.1"/>
    <property type="gene ID" value="ENSCABG00000011502.1"/>
</dbReference>